<evidence type="ECO:0000313" key="2">
    <source>
        <dbReference type="EMBL" id="EKG10282.1"/>
    </source>
</evidence>
<dbReference type="EMBL" id="AHHD01000524">
    <property type="protein sequence ID" value="EKG10282.1"/>
    <property type="molecule type" value="Genomic_DNA"/>
</dbReference>
<dbReference type="HOGENOM" id="CLU_2326339_0_0_1"/>
<protein>
    <submittedName>
        <fullName evidence="2">Uncharacterized protein</fullName>
    </submittedName>
</protein>
<comment type="caution">
    <text evidence="2">The sequence shown here is derived from an EMBL/GenBank/DDBJ whole genome shotgun (WGS) entry which is preliminary data.</text>
</comment>
<feature type="non-terminal residue" evidence="2">
    <location>
        <position position="1"/>
    </location>
</feature>
<gene>
    <name evidence="2" type="ORF">MPH_12664</name>
</gene>
<proteinExistence type="predicted"/>
<dbReference type="Proteomes" id="UP000007129">
    <property type="component" value="Unassembled WGS sequence"/>
</dbReference>
<reference evidence="2 3" key="1">
    <citation type="journal article" date="2012" name="BMC Genomics">
        <title>Tools to kill: Genome of one of the most destructive plant pathogenic fungi Macrophomina phaseolina.</title>
        <authorList>
            <person name="Islam M.S."/>
            <person name="Haque M.S."/>
            <person name="Islam M.M."/>
            <person name="Emdad E.M."/>
            <person name="Halim A."/>
            <person name="Hossen Q.M.M."/>
            <person name="Hossain M.Z."/>
            <person name="Ahmed B."/>
            <person name="Rahim S."/>
            <person name="Rahman M.S."/>
            <person name="Alam M.M."/>
            <person name="Hou S."/>
            <person name="Wan X."/>
            <person name="Saito J.A."/>
            <person name="Alam M."/>
        </authorList>
    </citation>
    <scope>NUCLEOTIDE SEQUENCE [LARGE SCALE GENOMIC DNA]</scope>
    <source>
        <strain evidence="2 3">MS6</strain>
    </source>
</reference>
<accession>K2RBL5</accession>
<feature type="compositionally biased region" description="Basic and acidic residues" evidence="1">
    <location>
        <begin position="14"/>
        <end position="27"/>
    </location>
</feature>
<evidence type="ECO:0000256" key="1">
    <source>
        <dbReference type="SAM" id="MobiDB-lite"/>
    </source>
</evidence>
<evidence type="ECO:0000313" key="3">
    <source>
        <dbReference type="Proteomes" id="UP000007129"/>
    </source>
</evidence>
<dbReference type="VEuPathDB" id="FungiDB:MPH_12664"/>
<name>K2RBL5_MACPH</name>
<feature type="region of interest" description="Disordered" evidence="1">
    <location>
        <begin position="1"/>
        <end position="27"/>
    </location>
</feature>
<organism evidence="2 3">
    <name type="scientific">Macrophomina phaseolina (strain MS6)</name>
    <name type="common">Charcoal rot fungus</name>
    <dbReference type="NCBI Taxonomy" id="1126212"/>
    <lineage>
        <taxon>Eukaryota</taxon>
        <taxon>Fungi</taxon>
        <taxon>Dikarya</taxon>
        <taxon>Ascomycota</taxon>
        <taxon>Pezizomycotina</taxon>
        <taxon>Dothideomycetes</taxon>
        <taxon>Dothideomycetes incertae sedis</taxon>
        <taxon>Botryosphaeriales</taxon>
        <taxon>Botryosphaeriaceae</taxon>
        <taxon>Macrophomina</taxon>
    </lineage>
</organism>
<sequence length="99" mass="10789">LSGKNCPAASLARAETRHLHADRPEDGQKKLYKIKTEDDAVRNMLFGQAVAVSLFASLDNNTNYTEAQGGCTSPRKRTRNCAGRLNTQVRGGRAEEQVG</sequence>
<dbReference type="AlphaFoldDB" id="K2RBL5"/>
<dbReference type="InParanoid" id="K2RBL5"/>